<organism evidence="5 6">
    <name type="scientific">Capnocytophaga gingivalis</name>
    <dbReference type="NCBI Taxonomy" id="1017"/>
    <lineage>
        <taxon>Bacteria</taxon>
        <taxon>Pseudomonadati</taxon>
        <taxon>Bacteroidota</taxon>
        <taxon>Flavobacteriia</taxon>
        <taxon>Flavobacteriales</taxon>
        <taxon>Flavobacteriaceae</taxon>
        <taxon>Capnocytophaga</taxon>
    </lineage>
</organism>
<evidence type="ECO:0000259" key="4">
    <source>
        <dbReference type="PROSITE" id="PS01124"/>
    </source>
</evidence>
<comment type="caution">
    <text evidence="5">The sequence shown here is derived from an EMBL/GenBank/DDBJ whole genome shotgun (WGS) entry which is preliminary data.</text>
</comment>
<dbReference type="Gene3D" id="1.10.10.60">
    <property type="entry name" value="Homeodomain-like"/>
    <property type="match status" value="2"/>
</dbReference>
<dbReference type="PANTHER" id="PTHR47893:SF1">
    <property type="entry name" value="REGULATORY PROTEIN PCHR"/>
    <property type="match status" value="1"/>
</dbReference>
<sequence length="330" mass="38236">MKRLTTQDIQELSLEQVEVPLVRSEAEMEIYYGRLENKLATFTTHGKEIGRHAYYSWQAEVRDNYSFEGRMAIPSVRFYFVTKSQKGMHVDIDGQIFTAKQGEHNVFFCKEECLGRDIFLKNDTMEVITIAISEEEFAQMAQQYPDSFMAIYKRYQSGDNFLLSRQGGFQTSMQMQAVLQQLNNTELLGNAAGVYADLKVLELFLLQFHQMDTQKYQSYQYCKNRTDIDKIHEVSELIVSDLQQTPSISELAKEVGMNEKKLCYGFKEIFGNTIFGYLYDYKMQLAQQLLLHTDKPISEIALQCGYEHLSHFSTAFKRKFGRSPQGVRGN</sequence>
<accession>A0ABU5Z8M7</accession>
<dbReference type="PROSITE" id="PS01124">
    <property type="entry name" value="HTH_ARAC_FAMILY_2"/>
    <property type="match status" value="1"/>
</dbReference>
<dbReference type="PANTHER" id="PTHR47893">
    <property type="entry name" value="REGULATORY PROTEIN PCHR"/>
    <property type="match status" value="1"/>
</dbReference>
<dbReference type="InterPro" id="IPR018060">
    <property type="entry name" value="HTH_AraC"/>
</dbReference>
<dbReference type="InterPro" id="IPR053142">
    <property type="entry name" value="PchR_regulatory_protein"/>
</dbReference>
<dbReference type="SMART" id="SM00342">
    <property type="entry name" value="HTH_ARAC"/>
    <property type="match status" value="1"/>
</dbReference>
<keyword evidence="1" id="KW-0805">Transcription regulation</keyword>
<evidence type="ECO:0000256" key="1">
    <source>
        <dbReference type="ARBA" id="ARBA00023015"/>
    </source>
</evidence>
<name>A0ABU5Z8M7_9FLAO</name>
<protein>
    <submittedName>
        <fullName evidence="5">AraC family transcriptional regulator</fullName>
    </submittedName>
</protein>
<dbReference type="RefSeq" id="WP_323983636.1">
    <property type="nucleotide sequence ID" value="NZ_JAYKBW010000009.1"/>
</dbReference>
<dbReference type="InterPro" id="IPR020449">
    <property type="entry name" value="Tscrpt_reg_AraC-type_HTH"/>
</dbReference>
<evidence type="ECO:0000256" key="3">
    <source>
        <dbReference type="ARBA" id="ARBA00023163"/>
    </source>
</evidence>
<gene>
    <name evidence="5" type="ORF">VJJ08_08410</name>
</gene>
<dbReference type="PROSITE" id="PS00041">
    <property type="entry name" value="HTH_ARAC_FAMILY_1"/>
    <property type="match status" value="1"/>
</dbReference>
<dbReference type="EMBL" id="JAYKBW010000009">
    <property type="protein sequence ID" value="MEB3075320.1"/>
    <property type="molecule type" value="Genomic_DNA"/>
</dbReference>
<evidence type="ECO:0000313" key="5">
    <source>
        <dbReference type="EMBL" id="MEB3075320.1"/>
    </source>
</evidence>
<proteinExistence type="predicted"/>
<keyword evidence="3" id="KW-0804">Transcription</keyword>
<keyword evidence="2" id="KW-0238">DNA-binding</keyword>
<dbReference type="InterPro" id="IPR009057">
    <property type="entry name" value="Homeodomain-like_sf"/>
</dbReference>
<dbReference type="InterPro" id="IPR018062">
    <property type="entry name" value="HTH_AraC-typ_CS"/>
</dbReference>
<feature type="domain" description="HTH araC/xylS-type" evidence="4">
    <location>
        <begin position="232"/>
        <end position="330"/>
    </location>
</feature>
<dbReference type="SUPFAM" id="SSF46689">
    <property type="entry name" value="Homeodomain-like"/>
    <property type="match status" value="2"/>
</dbReference>
<keyword evidence="6" id="KW-1185">Reference proteome</keyword>
<evidence type="ECO:0000256" key="2">
    <source>
        <dbReference type="ARBA" id="ARBA00023125"/>
    </source>
</evidence>
<evidence type="ECO:0000313" key="6">
    <source>
        <dbReference type="Proteomes" id="UP001311730"/>
    </source>
</evidence>
<dbReference type="Proteomes" id="UP001311730">
    <property type="component" value="Unassembled WGS sequence"/>
</dbReference>
<dbReference type="PRINTS" id="PR00032">
    <property type="entry name" value="HTHARAC"/>
</dbReference>
<dbReference type="Pfam" id="PF12833">
    <property type="entry name" value="HTH_18"/>
    <property type="match status" value="1"/>
</dbReference>
<reference evidence="5 6" key="1">
    <citation type="submission" date="2023-12" db="EMBL/GenBank/DDBJ databases">
        <title>Genomic sequences of Capnocytophaga and Parvimonas strains.</title>
        <authorList>
            <person name="Watt R.M."/>
            <person name="Wang M."/>
            <person name="Yang T."/>
            <person name="Tong W.M."/>
        </authorList>
    </citation>
    <scope>NUCLEOTIDE SEQUENCE [LARGE SCALE GENOMIC DNA]</scope>
    <source>
        <strain evidence="5 6">CCUG 13096</strain>
    </source>
</reference>